<dbReference type="Gene3D" id="3.40.50.200">
    <property type="entry name" value="Peptidase S8/S53 domain"/>
    <property type="match status" value="1"/>
</dbReference>
<dbReference type="InterPro" id="IPR023828">
    <property type="entry name" value="Peptidase_S8_Ser-AS"/>
</dbReference>
<dbReference type="GO" id="GO:0004252">
    <property type="term" value="F:serine-type endopeptidase activity"/>
    <property type="evidence" value="ECO:0007669"/>
    <property type="project" value="InterPro"/>
</dbReference>
<evidence type="ECO:0000256" key="5">
    <source>
        <dbReference type="ARBA" id="ARBA00022825"/>
    </source>
</evidence>
<feature type="domain" description="Peptidase S8/S53" evidence="6">
    <location>
        <begin position="3"/>
        <end position="53"/>
    </location>
</feature>
<dbReference type="Proteomes" id="UP000836841">
    <property type="component" value="Unassembled WGS sequence"/>
</dbReference>
<gene>
    <name evidence="8" type="ORF">TAV2_LOCUS4664</name>
</gene>
<evidence type="ECO:0000259" key="6">
    <source>
        <dbReference type="Pfam" id="PF00082"/>
    </source>
</evidence>
<dbReference type="PROSITE" id="PS00138">
    <property type="entry name" value="SUBTILASE_SER"/>
    <property type="match status" value="1"/>
</dbReference>
<dbReference type="GO" id="GO:0006508">
    <property type="term" value="P:proteolysis"/>
    <property type="evidence" value="ECO:0007669"/>
    <property type="project" value="UniProtKB-KW"/>
</dbReference>
<keyword evidence="4" id="KW-0378">Hydrolase</keyword>
<dbReference type="Pfam" id="PF17766">
    <property type="entry name" value="fn3_6"/>
    <property type="match status" value="1"/>
</dbReference>
<evidence type="ECO:0000313" key="9">
    <source>
        <dbReference type="Proteomes" id="UP000836841"/>
    </source>
</evidence>
<dbReference type="InterPro" id="IPR036852">
    <property type="entry name" value="Peptidase_S8/S53_dom_sf"/>
</dbReference>
<proteinExistence type="inferred from homology"/>
<protein>
    <submittedName>
        <fullName evidence="8">Uncharacterized protein</fullName>
    </submittedName>
</protein>
<evidence type="ECO:0000256" key="3">
    <source>
        <dbReference type="ARBA" id="ARBA00022729"/>
    </source>
</evidence>
<keyword evidence="5" id="KW-0720">Serine protease</keyword>
<sequence>MFPDITAPGVNILAAYSLVAPISPYSEDIRKAPFNIISGTSMACPHVSGVAAYKEGSMINLTHNMSSETNPDGEFAYGAGFLNPLGAAHPGLVYDRNETDYIDFLCAEGYNVKQQKNLTKGGSRCSKSSKKSGGDLNYPSFTVSTLRQKLFSQIFERTVTNVGPPQSTYKATFWPQKTLKFRSTGEKLNFKMQVLGILGQDDEALVSASLVWDDGRYRVRSPIVIHVPF</sequence>
<evidence type="ECO:0000259" key="7">
    <source>
        <dbReference type="Pfam" id="PF17766"/>
    </source>
</evidence>
<comment type="caution">
    <text evidence="8">The sequence shown here is derived from an EMBL/GenBank/DDBJ whole genome shotgun (WGS) entry which is preliminary data.</text>
</comment>
<feature type="domain" description="Subtilisin-like protease fibronectin type-III" evidence="7">
    <location>
        <begin position="135"/>
        <end position="225"/>
    </location>
</feature>
<keyword evidence="3" id="KW-0732">Signal</keyword>
<dbReference type="InterPro" id="IPR000209">
    <property type="entry name" value="Peptidase_S8/S53_dom"/>
</dbReference>
<evidence type="ECO:0000313" key="8">
    <source>
        <dbReference type="EMBL" id="CAH2042131.1"/>
    </source>
</evidence>
<keyword evidence="9" id="KW-1185">Reference proteome</keyword>
<dbReference type="PANTHER" id="PTHR10795">
    <property type="entry name" value="PROPROTEIN CONVERTASE SUBTILISIN/KEXIN"/>
    <property type="match status" value="1"/>
</dbReference>
<dbReference type="EMBL" id="CAJVSB020000159">
    <property type="protein sequence ID" value="CAH2042131.1"/>
    <property type="molecule type" value="Genomic_DNA"/>
</dbReference>
<evidence type="ECO:0000256" key="4">
    <source>
        <dbReference type="ARBA" id="ARBA00022801"/>
    </source>
</evidence>
<name>A0AAU9RHN7_THLAR</name>
<dbReference type="Pfam" id="PF00082">
    <property type="entry name" value="Peptidase_S8"/>
    <property type="match status" value="1"/>
</dbReference>
<dbReference type="SUPFAM" id="SSF52743">
    <property type="entry name" value="Subtilisin-like"/>
    <property type="match status" value="1"/>
</dbReference>
<keyword evidence="2" id="KW-0645">Protease</keyword>
<dbReference type="AlphaFoldDB" id="A0AAU9RHN7"/>
<organism evidence="8 9">
    <name type="scientific">Thlaspi arvense</name>
    <name type="common">Field penny-cress</name>
    <dbReference type="NCBI Taxonomy" id="13288"/>
    <lineage>
        <taxon>Eukaryota</taxon>
        <taxon>Viridiplantae</taxon>
        <taxon>Streptophyta</taxon>
        <taxon>Embryophyta</taxon>
        <taxon>Tracheophyta</taxon>
        <taxon>Spermatophyta</taxon>
        <taxon>Magnoliopsida</taxon>
        <taxon>eudicotyledons</taxon>
        <taxon>Gunneridae</taxon>
        <taxon>Pentapetalae</taxon>
        <taxon>rosids</taxon>
        <taxon>malvids</taxon>
        <taxon>Brassicales</taxon>
        <taxon>Brassicaceae</taxon>
        <taxon>Thlaspideae</taxon>
        <taxon>Thlaspi</taxon>
    </lineage>
</organism>
<evidence type="ECO:0000256" key="2">
    <source>
        <dbReference type="ARBA" id="ARBA00022670"/>
    </source>
</evidence>
<dbReference type="Gene3D" id="2.60.40.2310">
    <property type="match status" value="1"/>
</dbReference>
<dbReference type="InterPro" id="IPR045051">
    <property type="entry name" value="SBT"/>
</dbReference>
<comment type="similarity">
    <text evidence="1">Belongs to the peptidase S8 family.</text>
</comment>
<accession>A0AAU9RHN7</accession>
<evidence type="ECO:0000256" key="1">
    <source>
        <dbReference type="ARBA" id="ARBA00011073"/>
    </source>
</evidence>
<reference evidence="8 9" key="1">
    <citation type="submission" date="2022-03" db="EMBL/GenBank/DDBJ databases">
        <authorList>
            <person name="Nunn A."/>
            <person name="Chopra R."/>
            <person name="Nunn A."/>
            <person name="Contreras Garrido A."/>
        </authorList>
    </citation>
    <scope>NUCLEOTIDE SEQUENCE [LARGE SCALE GENOMIC DNA]</scope>
</reference>
<dbReference type="InterPro" id="IPR041469">
    <property type="entry name" value="Subtilisin-like_FN3"/>
</dbReference>